<reference evidence="1" key="1">
    <citation type="submission" date="2021-06" db="EMBL/GenBank/DDBJ databases">
        <authorList>
            <person name="Kallberg Y."/>
            <person name="Tangrot J."/>
            <person name="Rosling A."/>
        </authorList>
    </citation>
    <scope>NUCLEOTIDE SEQUENCE</scope>
    <source>
        <strain evidence="1">CL356</strain>
    </source>
</reference>
<accession>A0ACA9PFE4</accession>
<dbReference type="EMBL" id="CAJVPT010034159">
    <property type="protein sequence ID" value="CAG8707076.1"/>
    <property type="molecule type" value="Genomic_DNA"/>
</dbReference>
<evidence type="ECO:0000313" key="1">
    <source>
        <dbReference type="EMBL" id="CAG8707076.1"/>
    </source>
</evidence>
<feature type="non-terminal residue" evidence="1">
    <location>
        <position position="224"/>
    </location>
</feature>
<protein>
    <submittedName>
        <fullName evidence="1">15724_t:CDS:1</fullName>
    </submittedName>
</protein>
<proteinExistence type="predicted"/>
<name>A0ACA9PFE4_9GLOM</name>
<sequence>KLEPLTTNNFAEWRWRIDRVLEAGGAYEPLFDVDPDTNKPWTRPYDDIEDATQLSEEQKAERESWDRCMRTAAHWISTAAGRQNHGITEAFLTKRDPKGMLEALKDNYAPRHMGALFQAMCNLFEVEQLEGETWDKFIYCIDSLGMRMTDLIPEHCTISDIVKLLKAYNIAKNVPGGHILRSKIISNPEFNYDQVVHSARNLTPPPPNRSSLPTIDTLTFMANE</sequence>
<organism evidence="1 2">
    <name type="scientific">Acaulospora colombiana</name>
    <dbReference type="NCBI Taxonomy" id="27376"/>
    <lineage>
        <taxon>Eukaryota</taxon>
        <taxon>Fungi</taxon>
        <taxon>Fungi incertae sedis</taxon>
        <taxon>Mucoromycota</taxon>
        <taxon>Glomeromycotina</taxon>
        <taxon>Glomeromycetes</taxon>
        <taxon>Diversisporales</taxon>
        <taxon>Acaulosporaceae</taxon>
        <taxon>Acaulospora</taxon>
    </lineage>
</organism>
<evidence type="ECO:0000313" key="2">
    <source>
        <dbReference type="Proteomes" id="UP000789525"/>
    </source>
</evidence>
<feature type="non-terminal residue" evidence="1">
    <location>
        <position position="1"/>
    </location>
</feature>
<dbReference type="Proteomes" id="UP000789525">
    <property type="component" value="Unassembled WGS sequence"/>
</dbReference>
<keyword evidence="2" id="KW-1185">Reference proteome</keyword>
<comment type="caution">
    <text evidence="1">The sequence shown here is derived from an EMBL/GenBank/DDBJ whole genome shotgun (WGS) entry which is preliminary data.</text>
</comment>
<gene>
    <name evidence="1" type="ORF">ACOLOM_LOCUS10495</name>
</gene>